<proteinExistence type="predicted"/>
<evidence type="ECO:0000313" key="2">
    <source>
        <dbReference type="EMBL" id="MBB6448050.1"/>
    </source>
</evidence>
<evidence type="ECO:0000256" key="1">
    <source>
        <dbReference type="SAM" id="SignalP"/>
    </source>
</evidence>
<gene>
    <name evidence="2" type="ORF">HNR53_004777</name>
</gene>
<feature type="signal peptide" evidence="1">
    <location>
        <begin position="1"/>
        <end position="24"/>
    </location>
</feature>
<comment type="caution">
    <text evidence="2">The sequence shown here is derived from an EMBL/GenBank/DDBJ whole genome shotgun (WGS) entry which is preliminary data.</text>
</comment>
<protein>
    <submittedName>
        <fullName evidence="2">Stage II sporulation protein P</fullName>
    </submittedName>
</protein>
<dbReference type="InterPro" id="IPR010897">
    <property type="entry name" value="Spore_II_P"/>
</dbReference>
<reference evidence="2 3" key="1">
    <citation type="submission" date="2020-08" db="EMBL/GenBank/DDBJ databases">
        <title>Genomic Encyclopedia of Type Strains, Phase IV (KMG-IV): sequencing the most valuable type-strain genomes for metagenomic binning, comparative biology and taxonomic classification.</title>
        <authorList>
            <person name="Goeker M."/>
        </authorList>
    </citation>
    <scope>NUCLEOTIDE SEQUENCE [LARGE SCALE GENOMIC DNA]</scope>
    <source>
        <strain evidence="2 3">DSM 5391</strain>
    </source>
</reference>
<name>A0A7X0HW92_9BACI</name>
<dbReference type="Proteomes" id="UP000531594">
    <property type="component" value="Unassembled WGS sequence"/>
</dbReference>
<keyword evidence="3" id="KW-1185">Reference proteome</keyword>
<dbReference type="EMBL" id="JACHGK010000054">
    <property type="protein sequence ID" value="MBB6448050.1"/>
    <property type="molecule type" value="Genomic_DNA"/>
</dbReference>
<dbReference type="Pfam" id="PF07454">
    <property type="entry name" value="SpoIIP"/>
    <property type="match status" value="1"/>
</dbReference>
<evidence type="ECO:0000313" key="3">
    <source>
        <dbReference type="Proteomes" id="UP000531594"/>
    </source>
</evidence>
<keyword evidence="1" id="KW-0732">Signal</keyword>
<accession>A0A7X0HW92</accession>
<feature type="chain" id="PRO_5039564500" evidence="1">
    <location>
        <begin position="25"/>
        <end position="170"/>
    </location>
</feature>
<sequence>MKRFILLGILLSLFLMGCTSQTTGNSEEKVFKSSDEVVTKDEPKPLVFIYHTHNKESFISETQVQEPNIAYHDSKNITLVGKRFSQELIERNISNIHDNADIMDIMEKKGLSFNQSYRVSRDSLQEAIENNKSIKMVFDIHRDSQKRDNTTIKINGKDYARISFVISNSK</sequence>
<dbReference type="PROSITE" id="PS51257">
    <property type="entry name" value="PROKAR_LIPOPROTEIN"/>
    <property type="match status" value="1"/>
</dbReference>
<dbReference type="RefSeq" id="WP_184530534.1">
    <property type="nucleotide sequence ID" value="NZ_JACHGK010000054.1"/>
</dbReference>
<dbReference type="AlphaFoldDB" id="A0A7X0HW92"/>
<organism evidence="2 3">
    <name type="scientific">Bacillus benzoevorans</name>
    <dbReference type="NCBI Taxonomy" id="1456"/>
    <lineage>
        <taxon>Bacteria</taxon>
        <taxon>Bacillati</taxon>
        <taxon>Bacillota</taxon>
        <taxon>Bacilli</taxon>
        <taxon>Bacillales</taxon>
        <taxon>Bacillaceae</taxon>
        <taxon>Bacillus</taxon>
    </lineage>
</organism>